<dbReference type="KEGG" id="rtc:APU90_07720"/>
<evidence type="ECO:0000313" key="3">
    <source>
        <dbReference type="Proteomes" id="UP000052979"/>
    </source>
</evidence>
<dbReference type="STRING" id="145458.APU90_07720"/>
<protein>
    <submittedName>
        <fullName evidence="2">Uncharacterized protein</fullName>
    </submittedName>
</protein>
<dbReference type="GeneID" id="93666481"/>
<dbReference type="KEGG" id="rtx:TI83_09345"/>
<dbReference type="eggNOG" id="ENOG5031URN">
    <property type="taxonomic scope" value="Bacteria"/>
</dbReference>
<feature type="region of interest" description="Disordered" evidence="1">
    <location>
        <begin position="66"/>
        <end position="86"/>
    </location>
</feature>
<reference evidence="2 3" key="1">
    <citation type="submission" date="2015-04" db="EMBL/GenBank/DDBJ databases">
        <title>Draft genome sequence of Rathayibacter toxicus strain FH-142 (AKA 70134 or CS 32), a Western Australian isolate.</title>
        <authorList>
            <consortium name="Consortium for Microbial Forensics and Genomics (microFORGE)"/>
            <person name="Knight B.M."/>
            <person name="Roberts D.P."/>
            <person name="Lin D."/>
            <person name="Hari K."/>
            <person name="Fletcher J."/>
            <person name="Melcher U."/>
            <person name="Blagden T."/>
            <person name="Luster D.G."/>
            <person name="Sechler A.J."/>
            <person name="Schneider W.L."/>
            <person name="Winegar R.A."/>
        </authorList>
    </citation>
    <scope>NUCLEOTIDE SEQUENCE [LARGE SCALE GENOMIC DNA]</scope>
    <source>
        <strain evidence="2 3">FH142</strain>
    </source>
</reference>
<dbReference type="RefSeq" id="WP_042734302.1">
    <property type="nucleotide sequence ID" value="NZ_CP010848.1"/>
</dbReference>
<dbReference type="AlphaFoldDB" id="A0A0C5BFI3"/>
<dbReference type="PATRIC" id="fig|145458.7.peg.2130"/>
<keyword evidence="3" id="KW-1185">Reference proteome</keyword>
<evidence type="ECO:0000256" key="1">
    <source>
        <dbReference type="SAM" id="MobiDB-lite"/>
    </source>
</evidence>
<evidence type="ECO:0000313" key="2">
    <source>
        <dbReference type="EMBL" id="KKM45012.1"/>
    </source>
</evidence>
<sequence length="86" mass="9280">MATTHTSTYSSASTAYTAKLLDGPLEGKTLRRPYGDETMPTARLEILGSRPGSHYIYLLAGLLEHDEGSGSRPTAAGYRYQRLSSG</sequence>
<accession>A0A0C5BFI3</accession>
<name>A0A0C5BFI3_9MICO</name>
<dbReference type="Proteomes" id="UP000052979">
    <property type="component" value="Unassembled WGS sequence"/>
</dbReference>
<proteinExistence type="predicted"/>
<comment type="caution">
    <text evidence="2">The sequence shown here is derived from an EMBL/GenBank/DDBJ whole genome shotgun (WGS) entry which is preliminary data.</text>
</comment>
<dbReference type="EMBL" id="LBFI01000049">
    <property type="protein sequence ID" value="KKM45012.1"/>
    <property type="molecule type" value="Genomic_DNA"/>
</dbReference>
<gene>
    <name evidence="2" type="ORF">VT73_07885</name>
</gene>
<organism evidence="2 3">
    <name type="scientific">Rathayibacter toxicus</name>
    <dbReference type="NCBI Taxonomy" id="145458"/>
    <lineage>
        <taxon>Bacteria</taxon>
        <taxon>Bacillati</taxon>
        <taxon>Actinomycetota</taxon>
        <taxon>Actinomycetes</taxon>
        <taxon>Micrococcales</taxon>
        <taxon>Microbacteriaceae</taxon>
        <taxon>Rathayibacter</taxon>
    </lineage>
</organism>